<accession>A0A1E5H9J9</accession>
<dbReference type="AlphaFoldDB" id="A0A1E5H9J9"/>
<gene>
    <name evidence="1" type="ORF">BCR24_07075</name>
</gene>
<organism evidence="1 2">
    <name type="scientific">Enterococcus ureilyticus</name>
    <dbReference type="NCBI Taxonomy" id="1131292"/>
    <lineage>
        <taxon>Bacteria</taxon>
        <taxon>Bacillati</taxon>
        <taxon>Bacillota</taxon>
        <taxon>Bacilli</taxon>
        <taxon>Lactobacillales</taxon>
        <taxon>Enterococcaceae</taxon>
        <taxon>Enterococcus</taxon>
    </lineage>
</organism>
<sequence length="61" mass="7069">MWFLGKINQLFGRNTKKDFGIKQMKGVWDITLRVISQTQKIRINGGSRSNPFGNKPKFTKI</sequence>
<keyword evidence="2" id="KW-1185">Reference proteome</keyword>
<comment type="caution">
    <text evidence="1">The sequence shown here is derived from an EMBL/GenBank/DDBJ whole genome shotgun (WGS) entry which is preliminary data.</text>
</comment>
<protein>
    <submittedName>
        <fullName evidence="1">Uncharacterized protein</fullName>
    </submittedName>
</protein>
<proteinExistence type="predicted"/>
<dbReference type="Proteomes" id="UP000094469">
    <property type="component" value="Unassembled WGS sequence"/>
</dbReference>
<dbReference type="EMBL" id="MIKC01000039">
    <property type="protein sequence ID" value="OEG21628.1"/>
    <property type="molecule type" value="Genomic_DNA"/>
</dbReference>
<evidence type="ECO:0000313" key="2">
    <source>
        <dbReference type="Proteomes" id="UP000094469"/>
    </source>
</evidence>
<evidence type="ECO:0000313" key="1">
    <source>
        <dbReference type="EMBL" id="OEG21628.1"/>
    </source>
</evidence>
<name>A0A1E5H9J9_9ENTE</name>
<reference evidence="2" key="1">
    <citation type="submission" date="2016-09" db="EMBL/GenBank/DDBJ databases">
        <authorList>
            <person name="Gulvik C.A."/>
        </authorList>
    </citation>
    <scope>NUCLEOTIDE SEQUENCE [LARGE SCALE GENOMIC DNA]</scope>
    <source>
        <strain evidence="2">LMG 26676</strain>
    </source>
</reference>